<dbReference type="Proteomes" id="UP000324800">
    <property type="component" value="Unassembled WGS sequence"/>
</dbReference>
<feature type="non-terminal residue" evidence="12">
    <location>
        <position position="655"/>
    </location>
</feature>
<dbReference type="InterPro" id="IPR036053">
    <property type="entry name" value="PABP-dom"/>
</dbReference>
<dbReference type="InterPro" id="IPR008271">
    <property type="entry name" value="Ser/Thr_kinase_AS"/>
</dbReference>
<evidence type="ECO:0000256" key="7">
    <source>
        <dbReference type="ARBA" id="ARBA00047899"/>
    </source>
</evidence>
<keyword evidence="5 12" id="KW-0418">Kinase</keyword>
<name>A0A5J4VET2_9EUKA</name>
<dbReference type="EMBL" id="SNRW01007614">
    <property type="protein sequence ID" value="KAA6380955.1"/>
    <property type="molecule type" value="Genomic_DNA"/>
</dbReference>
<dbReference type="AlphaFoldDB" id="A0A5J4VET2"/>
<evidence type="ECO:0000256" key="8">
    <source>
        <dbReference type="ARBA" id="ARBA00048679"/>
    </source>
</evidence>
<dbReference type="EC" id="2.7.11.1" evidence="1"/>
<feature type="coiled-coil region" evidence="9">
    <location>
        <begin position="582"/>
        <end position="652"/>
    </location>
</feature>
<evidence type="ECO:0000313" key="12">
    <source>
        <dbReference type="EMBL" id="KAA6380955.1"/>
    </source>
</evidence>
<dbReference type="GO" id="GO:0003723">
    <property type="term" value="F:RNA binding"/>
    <property type="evidence" value="ECO:0007669"/>
    <property type="project" value="InterPro"/>
</dbReference>
<reference evidence="12 13" key="1">
    <citation type="submission" date="2019-03" db="EMBL/GenBank/DDBJ databases">
        <title>Single cell metagenomics reveals metabolic interactions within the superorganism composed of flagellate Streblomastix strix and complex community of Bacteroidetes bacteria on its surface.</title>
        <authorList>
            <person name="Treitli S.C."/>
            <person name="Kolisko M."/>
            <person name="Husnik F."/>
            <person name="Keeling P."/>
            <person name="Hampl V."/>
        </authorList>
    </citation>
    <scope>NUCLEOTIDE SEQUENCE [LARGE SCALE GENOMIC DNA]</scope>
    <source>
        <strain evidence="12">ST1C</strain>
    </source>
</reference>
<dbReference type="SUPFAM" id="SSF63570">
    <property type="entry name" value="PABC (PABP) domain"/>
    <property type="match status" value="1"/>
</dbReference>
<evidence type="ECO:0000256" key="9">
    <source>
        <dbReference type="SAM" id="Coils"/>
    </source>
</evidence>
<keyword evidence="6" id="KW-0067">ATP-binding</keyword>
<dbReference type="InterPro" id="IPR035979">
    <property type="entry name" value="RBD_domain_sf"/>
</dbReference>
<dbReference type="Gene3D" id="1.10.510.10">
    <property type="entry name" value="Transferase(Phosphotransferase) domain 1"/>
    <property type="match status" value="1"/>
</dbReference>
<dbReference type="SMART" id="SM00220">
    <property type="entry name" value="S_TKc"/>
    <property type="match status" value="1"/>
</dbReference>
<dbReference type="PANTHER" id="PTHR43671">
    <property type="entry name" value="SERINE/THREONINE-PROTEIN KINASE NEK"/>
    <property type="match status" value="1"/>
</dbReference>
<dbReference type="PROSITE" id="PS50011">
    <property type="entry name" value="PROTEIN_KINASE_DOM"/>
    <property type="match status" value="1"/>
</dbReference>
<dbReference type="PROSITE" id="PS00108">
    <property type="entry name" value="PROTEIN_KINASE_ST"/>
    <property type="match status" value="1"/>
</dbReference>
<sequence length="655" mass="76628">MPEQFNSQVLAQIPPDQQKQYIGEFLYSKVSNIDEPNAGKITGMILELDIGELINILGNDVLLNQRIFEAQQILHNTSQHKIVIKPYSDIGKTQIRITNIPYDIDEQDLHRLKFATIEFVTFEEAYLAINSPASKRIIGGTILQIQFQQFTSVEQLKKLGSGGYGEVYLVQEFKTQTKMAWKKMKYSTDQEKEIVNNELKIIIDSYEIFCQSRSQFLHIVKPLGFFLNGKMNKAFLVLEYCAGGDLRKYIEDMKKKGTEISENKAWEMIAQVASSVYLLHSHRIIHGDLKPSNILLTENLVVKLADFGLAHLLQTEKSYTTMNAGTTIYLAPEILIATNKDQKKRQKFAADIWACGIMLYELLAHVHPFTLNQKNITQFEIICRVINDNPPELPDHYPENMRNLIKAIIQWRNQLKNSKVLLRGVEYSDDEVKRTEEFRKLKSENETLKREKEEIERRNVELNASLESFIMEQEEKQDKEQKQLKSALIQIDEERNAKIKLSNQIRIHEEEIRNEIEKSRNAIKSKEDECKKRRESEEKEKKAIDDKEIALRRVYIAEQKCNIQSEKICELENKVNPVKEELEKEKEKCNKFEIKLIEIAEKLSINEKIVKRIKEEKSQEIERQKEILEQERNRMNKTIEKLEEKSSKYEIQIMN</sequence>
<keyword evidence="2" id="KW-0723">Serine/threonine-protein kinase</keyword>
<feature type="coiled-coil region" evidence="9">
    <location>
        <begin position="438"/>
        <end position="529"/>
    </location>
</feature>
<evidence type="ECO:0000259" key="11">
    <source>
        <dbReference type="PROSITE" id="PS51309"/>
    </source>
</evidence>
<dbReference type="SMART" id="SM00517">
    <property type="entry name" value="PolyA"/>
    <property type="match status" value="1"/>
</dbReference>
<dbReference type="InterPro" id="IPR050660">
    <property type="entry name" value="NEK_Ser/Thr_kinase"/>
</dbReference>
<comment type="catalytic activity">
    <reaction evidence="7">
        <text>L-threonyl-[protein] + ATP = O-phospho-L-threonyl-[protein] + ADP + H(+)</text>
        <dbReference type="Rhea" id="RHEA:46608"/>
        <dbReference type="Rhea" id="RHEA-COMP:11060"/>
        <dbReference type="Rhea" id="RHEA-COMP:11605"/>
        <dbReference type="ChEBI" id="CHEBI:15378"/>
        <dbReference type="ChEBI" id="CHEBI:30013"/>
        <dbReference type="ChEBI" id="CHEBI:30616"/>
        <dbReference type="ChEBI" id="CHEBI:61977"/>
        <dbReference type="ChEBI" id="CHEBI:456216"/>
        <dbReference type="EC" id="2.7.11.1"/>
    </reaction>
</comment>
<proteinExistence type="predicted"/>
<dbReference type="InterPro" id="IPR000719">
    <property type="entry name" value="Prot_kinase_dom"/>
</dbReference>
<protein>
    <recommendedName>
        <fullName evidence="1">non-specific serine/threonine protein kinase</fullName>
        <ecNumber evidence="1">2.7.11.1</ecNumber>
    </recommendedName>
</protein>
<dbReference type="SUPFAM" id="SSF56112">
    <property type="entry name" value="Protein kinase-like (PK-like)"/>
    <property type="match status" value="1"/>
</dbReference>
<dbReference type="GO" id="GO:0005524">
    <property type="term" value="F:ATP binding"/>
    <property type="evidence" value="ECO:0007669"/>
    <property type="project" value="UniProtKB-KW"/>
</dbReference>
<evidence type="ECO:0000256" key="4">
    <source>
        <dbReference type="ARBA" id="ARBA00022741"/>
    </source>
</evidence>
<organism evidence="12 13">
    <name type="scientific">Streblomastix strix</name>
    <dbReference type="NCBI Taxonomy" id="222440"/>
    <lineage>
        <taxon>Eukaryota</taxon>
        <taxon>Metamonada</taxon>
        <taxon>Preaxostyla</taxon>
        <taxon>Oxymonadida</taxon>
        <taxon>Streblomastigidae</taxon>
        <taxon>Streblomastix</taxon>
    </lineage>
</organism>
<dbReference type="Pfam" id="PF00658">
    <property type="entry name" value="MLLE"/>
    <property type="match status" value="1"/>
</dbReference>
<dbReference type="Gene3D" id="1.10.1900.10">
    <property type="entry name" value="c-terminal domain of poly(a) binding protein"/>
    <property type="match status" value="1"/>
</dbReference>
<dbReference type="InterPro" id="IPR002004">
    <property type="entry name" value="PABP_HYD_C"/>
</dbReference>
<evidence type="ECO:0000259" key="10">
    <source>
        <dbReference type="PROSITE" id="PS50011"/>
    </source>
</evidence>
<gene>
    <name evidence="12" type="ORF">EZS28_023518</name>
</gene>
<dbReference type="GO" id="GO:0004674">
    <property type="term" value="F:protein serine/threonine kinase activity"/>
    <property type="evidence" value="ECO:0007669"/>
    <property type="project" value="UniProtKB-KW"/>
</dbReference>
<evidence type="ECO:0000256" key="5">
    <source>
        <dbReference type="ARBA" id="ARBA00022777"/>
    </source>
</evidence>
<evidence type="ECO:0000256" key="1">
    <source>
        <dbReference type="ARBA" id="ARBA00012513"/>
    </source>
</evidence>
<evidence type="ECO:0000256" key="3">
    <source>
        <dbReference type="ARBA" id="ARBA00022679"/>
    </source>
</evidence>
<dbReference type="PANTHER" id="PTHR43671:SF98">
    <property type="entry name" value="SERINE_THREONINE-PROTEIN KINASE NEK11"/>
    <property type="match status" value="1"/>
</dbReference>
<comment type="caution">
    <text evidence="12">The sequence shown here is derived from an EMBL/GenBank/DDBJ whole genome shotgun (WGS) entry which is preliminary data.</text>
</comment>
<dbReference type="PROSITE" id="PS51309">
    <property type="entry name" value="PABC"/>
    <property type="match status" value="1"/>
</dbReference>
<feature type="domain" description="Protein kinase" evidence="10">
    <location>
        <begin position="153"/>
        <end position="428"/>
    </location>
</feature>
<comment type="catalytic activity">
    <reaction evidence="8">
        <text>L-seryl-[protein] + ATP = O-phospho-L-seryl-[protein] + ADP + H(+)</text>
        <dbReference type="Rhea" id="RHEA:17989"/>
        <dbReference type="Rhea" id="RHEA-COMP:9863"/>
        <dbReference type="Rhea" id="RHEA-COMP:11604"/>
        <dbReference type="ChEBI" id="CHEBI:15378"/>
        <dbReference type="ChEBI" id="CHEBI:29999"/>
        <dbReference type="ChEBI" id="CHEBI:30616"/>
        <dbReference type="ChEBI" id="CHEBI:83421"/>
        <dbReference type="ChEBI" id="CHEBI:456216"/>
        <dbReference type="EC" id="2.7.11.1"/>
    </reaction>
</comment>
<keyword evidence="9" id="KW-0175">Coiled coil</keyword>
<dbReference type="InterPro" id="IPR011009">
    <property type="entry name" value="Kinase-like_dom_sf"/>
</dbReference>
<keyword evidence="4" id="KW-0547">Nucleotide-binding</keyword>
<dbReference type="SUPFAM" id="SSF54928">
    <property type="entry name" value="RNA-binding domain, RBD"/>
    <property type="match status" value="1"/>
</dbReference>
<feature type="domain" description="PABC" evidence="11">
    <location>
        <begin position="2"/>
        <end position="79"/>
    </location>
</feature>
<evidence type="ECO:0000256" key="6">
    <source>
        <dbReference type="ARBA" id="ARBA00022840"/>
    </source>
</evidence>
<keyword evidence="3" id="KW-0808">Transferase</keyword>
<accession>A0A5J4VET2</accession>
<dbReference type="OrthoDB" id="310217at2759"/>
<dbReference type="Pfam" id="PF00069">
    <property type="entry name" value="Pkinase"/>
    <property type="match status" value="1"/>
</dbReference>
<evidence type="ECO:0000256" key="2">
    <source>
        <dbReference type="ARBA" id="ARBA00022527"/>
    </source>
</evidence>
<evidence type="ECO:0000313" key="13">
    <source>
        <dbReference type="Proteomes" id="UP000324800"/>
    </source>
</evidence>